<gene>
    <name evidence="1" type="ORF">Gogos_001385</name>
</gene>
<dbReference type="Proteomes" id="UP000593579">
    <property type="component" value="Unassembled WGS sequence"/>
</dbReference>
<name>A0A7J9CVZ3_GOSGO</name>
<dbReference type="OrthoDB" id="371463at2759"/>
<feature type="non-terminal residue" evidence="1">
    <location>
        <position position="1"/>
    </location>
</feature>
<sequence length="61" mass="7062">MDSGQSPSCVLAGLLDLIFAYCLPTYIHFYPPFILQCGRMSLQYWNLYISWLKPWTAILAM</sequence>
<accession>A0A7J9CVZ3</accession>
<dbReference type="AlphaFoldDB" id="A0A7J9CVZ3"/>
<protein>
    <submittedName>
        <fullName evidence="1">Uncharacterized protein</fullName>
    </submittedName>
</protein>
<evidence type="ECO:0000313" key="1">
    <source>
        <dbReference type="EMBL" id="MBA0752561.1"/>
    </source>
</evidence>
<keyword evidence="2" id="KW-1185">Reference proteome</keyword>
<reference evidence="1 2" key="1">
    <citation type="journal article" date="2019" name="Genome Biol. Evol.">
        <title>Insights into the evolution of the New World diploid cottons (Gossypium, subgenus Houzingenia) based on genome sequencing.</title>
        <authorList>
            <person name="Grover C.E."/>
            <person name="Arick M.A. 2nd"/>
            <person name="Thrash A."/>
            <person name="Conover J.L."/>
            <person name="Sanders W.S."/>
            <person name="Peterson D.G."/>
            <person name="Frelichowski J.E."/>
            <person name="Scheffler J.A."/>
            <person name="Scheffler B.E."/>
            <person name="Wendel J.F."/>
        </authorList>
    </citation>
    <scope>NUCLEOTIDE SEQUENCE [LARGE SCALE GENOMIC DNA]</scope>
    <source>
        <strain evidence="1">5</strain>
        <tissue evidence="1">Leaf</tissue>
    </source>
</reference>
<comment type="caution">
    <text evidence="1">The sequence shown here is derived from an EMBL/GenBank/DDBJ whole genome shotgun (WGS) entry which is preliminary data.</text>
</comment>
<dbReference type="EMBL" id="JABEZY010000013">
    <property type="protein sequence ID" value="MBA0752561.1"/>
    <property type="molecule type" value="Genomic_DNA"/>
</dbReference>
<proteinExistence type="predicted"/>
<organism evidence="1 2">
    <name type="scientific">Gossypium gossypioides</name>
    <name type="common">Mexican cotton</name>
    <name type="synonym">Selera gossypioides</name>
    <dbReference type="NCBI Taxonomy" id="34282"/>
    <lineage>
        <taxon>Eukaryota</taxon>
        <taxon>Viridiplantae</taxon>
        <taxon>Streptophyta</taxon>
        <taxon>Embryophyta</taxon>
        <taxon>Tracheophyta</taxon>
        <taxon>Spermatophyta</taxon>
        <taxon>Magnoliopsida</taxon>
        <taxon>eudicotyledons</taxon>
        <taxon>Gunneridae</taxon>
        <taxon>Pentapetalae</taxon>
        <taxon>rosids</taxon>
        <taxon>malvids</taxon>
        <taxon>Malvales</taxon>
        <taxon>Malvaceae</taxon>
        <taxon>Malvoideae</taxon>
        <taxon>Gossypium</taxon>
    </lineage>
</organism>
<evidence type="ECO:0000313" key="2">
    <source>
        <dbReference type="Proteomes" id="UP000593579"/>
    </source>
</evidence>